<name>A0A6M6JF42_9PSEU</name>
<dbReference type="AlphaFoldDB" id="A0A6M6JF42"/>
<gene>
    <name evidence="1" type="ORF">HOP40_12870</name>
</gene>
<dbReference type="Proteomes" id="UP000505377">
    <property type="component" value="Chromosome"/>
</dbReference>
<sequence length="36" mass="4449">MRLVAPGRRGFWWVKWVVAVEVVDEPWWWQPPFPLQ</sequence>
<dbReference type="SUPFAM" id="SSF56524">
    <property type="entry name" value="Oxidoreductase molybdopterin-binding domain"/>
    <property type="match status" value="1"/>
</dbReference>
<dbReference type="EMBL" id="CP053564">
    <property type="protein sequence ID" value="QJY46598.1"/>
    <property type="molecule type" value="Genomic_DNA"/>
</dbReference>
<organism evidence="1 2">
    <name type="scientific">Pseudonocardia broussonetiae</name>
    <dbReference type="NCBI Taxonomy" id="2736640"/>
    <lineage>
        <taxon>Bacteria</taxon>
        <taxon>Bacillati</taxon>
        <taxon>Actinomycetota</taxon>
        <taxon>Actinomycetes</taxon>
        <taxon>Pseudonocardiales</taxon>
        <taxon>Pseudonocardiaceae</taxon>
        <taxon>Pseudonocardia</taxon>
    </lineage>
</organism>
<dbReference type="RefSeq" id="WP_172158085.1">
    <property type="nucleotide sequence ID" value="NZ_CP053564.1"/>
</dbReference>
<accession>A0A6M6JF42</accession>
<evidence type="ECO:0000313" key="2">
    <source>
        <dbReference type="Proteomes" id="UP000505377"/>
    </source>
</evidence>
<dbReference type="Gene3D" id="3.90.420.10">
    <property type="entry name" value="Oxidoreductase, molybdopterin-binding domain"/>
    <property type="match status" value="1"/>
</dbReference>
<dbReference type="InterPro" id="IPR036374">
    <property type="entry name" value="OxRdtase_Mopterin-bd_sf"/>
</dbReference>
<evidence type="ECO:0000313" key="1">
    <source>
        <dbReference type="EMBL" id="QJY46598.1"/>
    </source>
</evidence>
<proteinExistence type="predicted"/>
<dbReference type="KEGG" id="pbro:HOP40_12870"/>
<protein>
    <submittedName>
        <fullName evidence="1">Uncharacterized protein</fullName>
    </submittedName>
</protein>
<keyword evidence="2" id="KW-1185">Reference proteome</keyword>
<reference evidence="1 2" key="1">
    <citation type="submission" date="2020-05" db="EMBL/GenBank/DDBJ databases">
        <authorList>
            <person name="Mo P."/>
        </authorList>
    </citation>
    <scope>NUCLEOTIDE SEQUENCE [LARGE SCALE GENOMIC DNA]</scope>
    <source>
        <strain evidence="1 2">Gen01</strain>
    </source>
</reference>